<evidence type="ECO:0000313" key="2">
    <source>
        <dbReference type="Proteomes" id="UP000318138"/>
    </source>
</evidence>
<dbReference type="EMBL" id="CP041372">
    <property type="protein sequence ID" value="QKS70245.1"/>
    <property type="molecule type" value="Genomic_DNA"/>
</dbReference>
<sequence length="74" mass="8885">MSRAERIKELEEYLKELKEARSKVLQGQAYRINDRQITRADGSFIVSEIKETEKKLIRLKGSRRRNHRFVPRDL</sequence>
<dbReference type="RefSeq" id="WP_176008285.1">
    <property type="nucleotide sequence ID" value="NZ_CP041372.2"/>
</dbReference>
<dbReference type="Proteomes" id="UP000318138">
    <property type="component" value="Chromosome"/>
</dbReference>
<proteinExistence type="predicted"/>
<dbReference type="AlphaFoldDB" id="A0A859FDB8"/>
<organism evidence="1 2">
    <name type="scientific">Paenalkalicoccus suaedae</name>
    <dbReference type="NCBI Taxonomy" id="2592382"/>
    <lineage>
        <taxon>Bacteria</taxon>
        <taxon>Bacillati</taxon>
        <taxon>Bacillota</taxon>
        <taxon>Bacilli</taxon>
        <taxon>Bacillales</taxon>
        <taxon>Bacillaceae</taxon>
        <taxon>Paenalkalicoccus</taxon>
    </lineage>
</organism>
<name>A0A859FDB8_9BACI</name>
<keyword evidence="2" id="KW-1185">Reference proteome</keyword>
<protein>
    <submittedName>
        <fullName evidence="1">Uncharacterized protein</fullName>
    </submittedName>
</protein>
<gene>
    <name evidence="1" type="ORF">FLK61_26150</name>
</gene>
<reference evidence="2" key="1">
    <citation type="submission" date="2019-07" db="EMBL/GenBank/DDBJ databases">
        <title>Bacillus alkalisoli sp. nov. isolated from saline soil.</title>
        <authorList>
            <person name="Sun J.-Q."/>
            <person name="Xu L."/>
        </authorList>
    </citation>
    <scope>NUCLEOTIDE SEQUENCE [LARGE SCALE GENOMIC DNA]</scope>
    <source>
        <strain evidence="2">M4U3P1</strain>
    </source>
</reference>
<accession>A0A859FDB8</accession>
<dbReference type="KEGG" id="psua:FLK61_26150"/>
<evidence type="ECO:0000313" key="1">
    <source>
        <dbReference type="EMBL" id="QKS70245.1"/>
    </source>
</evidence>